<dbReference type="GO" id="GO:0006887">
    <property type="term" value="P:exocytosis"/>
    <property type="evidence" value="ECO:0007669"/>
    <property type="project" value="UniProtKB-KW"/>
</dbReference>
<evidence type="ECO:0000256" key="3">
    <source>
        <dbReference type="ARBA" id="ARBA00022483"/>
    </source>
</evidence>
<proteinExistence type="inferred from homology"/>
<evidence type="ECO:0000259" key="4">
    <source>
        <dbReference type="Pfam" id="PF16528"/>
    </source>
</evidence>
<dbReference type="InterPro" id="IPR032403">
    <property type="entry name" value="Exo84_C"/>
</dbReference>
<dbReference type="EMBL" id="BSYO01000033">
    <property type="protein sequence ID" value="GMH27738.1"/>
    <property type="molecule type" value="Genomic_DNA"/>
</dbReference>
<dbReference type="InterPro" id="IPR033961">
    <property type="entry name" value="Exo84"/>
</dbReference>
<dbReference type="Proteomes" id="UP001279734">
    <property type="component" value="Unassembled WGS sequence"/>
</dbReference>
<keyword evidence="2" id="KW-0813">Transport</keyword>
<dbReference type="GO" id="GO:0006893">
    <property type="term" value="P:Golgi to plasma membrane transport"/>
    <property type="evidence" value="ECO:0007669"/>
    <property type="project" value="TreeGrafter"/>
</dbReference>
<evidence type="ECO:0000256" key="1">
    <source>
        <dbReference type="ARBA" id="ARBA00007210"/>
    </source>
</evidence>
<evidence type="ECO:0000313" key="5">
    <source>
        <dbReference type="EMBL" id="GMH27738.1"/>
    </source>
</evidence>
<dbReference type="Pfam" id="PF16528">
    <property type="entry name" value="Exo84_C"/>
    <property type="match status" value="1"/>
</dbReference>
<accession>A0AAD3TCQ6</accession>
<feature type="domain" description="Exocyst component Exo84 C-terminal" evidence="4">
    <location>
        <begin position="137"/>
        <end position="339"/>
    </location>
</feature>
<reference evidence="5" key="1">
    <citation type="submission" date="2023-05" db="EMBL/GenBank/DDBJ databases">
        <title>Nepenthes gracilis genome sequencing.</title>
        <authorList>
            <person name="Fukushima K."/>
        </authorList>
    </citation>
    <scope>NUCLEOTIDE SEQUENCE</scope>
    <source>
        <strain evidence="5">SING2019-196</strain>
    </source>
</reference>
<keyword evidence="6" id="KW-1185">Reference proteome</keyword>
<sequence length="795" mass="89207">MESSDEDELLSYHEGITPQSMINSVYQSRAEKEIRKLCCDLLDLKDSVENICGNTRTKYLAFLRLSEEVVEMEHELVELRKHISAQGILIQDLISGVFHELDEWIRADALESPQDPQVYELEEQSPNEIDDPKRTFLEKIDILLAEYKIEEVIEALDAEEKSSPELRISGDTVSEISSYRSAFLERKAILEDQLVGITEQPLIGSIELKKAYSGLLRLGKGPLAHQLLLKRHGSHLQKSIEAFLPSCSLYPKTFPATLSKIVFSVISLVAKESASTFGDNLVYTNRIVQWAEQEIEYFVRLVKENGPPSETITALHAASICVEASLSYGSVLESQGLQLSKLLMVLLCPYMEEVLEMNFRRARRVALELVENDSELPLPPLFVSSLSVFAISSDRVLIDTGLRFIFVVQDIVEQLTPLAILHFGGNVLGRILQLFDKFVDLLMKGLPSPSEDDSLAELKEATALKAETDSQQLALLGVAYTVADELLPVIVSRIWSAQNESSETRSGLPESIVPTASNAMDYKEWKRQLQHSLDKLKDHFCRQYVLSFIYSREGKTQLDARMYVKGEGKDLLWDSHPLPSLPFQALFAKLQQLATVAGDVLLGKDKIQKVLLARLTETVVIWLSDEQEFWGVLEDESVPLKPFGLQQLILDMHFTVEIARFAGHSSRNVLQIVSAITARAIKTFAAKGVDPLSALHEDEWFAKAAKAAINELLMRPSGSEVSESDEEHLMLDHDIASDSDDTLSCPSTVESFHSFLGKKSLRTVIHWVGLSFTRDDNFSYSIEALPEKLLEHTPF</sequence>
<organism evidence="5 6">
    <name type="scientific">Nepenthes gracilis</name>
    <name type="common">Slender pitcher plant</name>
    <dbReference type="NCBI Taxonomy" id="150966"/>
    <lineage>
        <taxon>Eukaryota</taxon>
        <taxon>Viridiplantae</taxon>
        <taxon>Streptophyta</taxon>
        <taxon>Embryophyta</taxon>
        <taxon>Tracheophyta</taxon>
        <taxon>Spermatophyta</taxon>
        <taxon>Magnoliopsida</taxon>
        <taxon>eudicotyledons</taxon>
        <taxon>Gunneridae</taxon>
        <taxon>Pentapetalae</taxon>
        <taxon>Caryophyllales</taxon>
        <taxon>Nepenthaceae</taxon>
        <taxon>Nepenthes</taxon>
    </lineage>
</organism>
<dbReference type="PANTHER" id="PTHR21426:SF2">
    <property type="entry name" value="EXOCYST COMPLEX COMPONENT EXO84C"/>
    <property type="match status" value="1"/>
</dbReference>
<evidence type="ECO:0000313" key="6">
    <source>
        <dbReference type="Proteomes" id="UP001279734"/>
    </source>
</evidence>
<gene>
    <name evidence="5" type="ORF">Nepgr_029581</name>
</gene>
<dbReference type="PANTHER" id="PTHR21426">
    <property type="entry name" value="EXOCYST COMPLEX COMPONENT 8"/>
    <property type="match status" value="1"/>
</dbReference>
<dbReference type="GO" id="GO:0000145">
    <property type="term" value="C:exocyst"/>
    <property type="evidence" value="ECO:0007669"/>
    <property type="project" value="InterPro"/>
</dbReference>
<comment type="caution">
    <text evidence="5">The sequence shown here is derived from an EMBL/GenBank/DDBJ whole genome shotgun (WGS) entry which is preliminary data.</text>
</comment>
<dbReference type="FunFam" id="1.20.58.1220:FF:000005">
    <property type="entry name" value="Os07g0568000 protein"/>
    <property type="match status" value="1"/>
</dbReference>
<dbReference type="SUPFAM" id="SSF74788">
    <property type="entry name" value="Cullin repeat-like"/>
    <property type="match status" value="1"/>
</dbReference>
<dbReference type="GO" id="GO:0008104">
    <property type="term" value="P:intracellular protein localization"/>
    <property type="evidence" value="ECO:0007669"/>
    <property type="project" value="TreeGrafter"/>
</dbReference>
<keyword evidence="3" id="KW-0268">Exocytosis</keyword>
<dbReference type="AlphaFoldDB" id="A0AAD3TCQ6"/>
<evidence type="ECO:0000256" key="2">
    <source>
        <dbReference type="ARBA" id="ARBA00022448"/>
    </source>
</evidence>
<comment type="similarity">
    <text evidence="1">Belongs to the EXO84 family.</text>
</comment>
<name>A0AAD3TCQ6_NEPGR</name>
<protein>
    <recommendedName>
        <fullName evidence="4">Exocyst component Exo84 C-terminal domain-containing protein</fullName>
    </recommendedName>
</protein>
<dbReference type="InterPro" id="IPR016159">
    <property type="entry name" value="Cullin_repeat-like_dom_sf"/>
</dbReference>